<dbReference type="EMBL" id="DF977447">
    <property type="protein sequence ID" value="GAP83610.1"/>
    <property type="molecule type" value="Genomic_DNA"/>
</dbReference>
<accession>A0A1S7UK16</accession>
<dbReference type="AlphaFoldDB" id="A0A1S7UK16"/>
<keyword evidence="2" id="KW-1185">Reference proteome</keyword>
<organism evidence="1">
    <name type="scientific">Rosellinia necatrix</name>
    <name type="common">White root-rot fungus</name>
    <dbReference type="NCBI Taxonomy" id="77044"/>
    <lineage>
        <taxon>Eukaryota</taxon>
        <taxon>Fungi</taxon>
        <taxon>Dikarya</taxon>
        <taxon>Ascomycota</taxon>
        <taxon>Pezizomycotina</taxon>
        <taxon>Sordariomycetes</taxon>
        <taxon>Xylariomycetidae</taxon>
        <taxon>Xylariales</taxon>
        <taxon>Xylariaceae</taxon>
        <taxon>Rosellinia</taxon>
    </lineage>
</organism>
<dbReference type="Proteomes" id="UP000054516">
    <property type="component" value="Unassembled WGS sequence"/>
</dbReference>
<reference evidence="1" key="1">
    <citation type="submission" date="2016-03" db="EMBL/GenBank/DDBJ databases">
        <title>Draft genome sequence of Rosellinia necatrix.</title>
        <authorList>
            <person name="Kanematsu S."/>
        </authorList>
    </citation>
    <scope>NUCLEOTIDE SEQUENCE [LARGE SCALE GENOMIC DNA]</scope>
    <source>
        <strain evidence="1">W97</strain>
    </source>
</reference>
<evidence type="ECO:0000313" key="2">
    <source>
        <dbReference type="Proteomes" id="UP000054516"/>
    </source>
</evidence>
<proteinExistence type="predicted"/>
<sequence length="113" mass="12819">MRSSYSIGPFVPSEVGYPPFGNVILDREYFPVGDSDPVVKRHARRDLAGCTANSRAGVAPDARDKTGRKDRARVSDWYRWRYAGGLEKRGLKDTKLRISSRFFSHLTRSKNTL</sequence>
<gene>
    <name evidence="1" type="ORF">SAMD00023353_0200100</name>
</gene>
<name>A0A1S7UK16_ROSNE</name>
<evidence type="ECO:0000313" key="1">
    <source>
        <dbReference type="EMBL" id="GAP83610.1"/>
    </source>
</evidence>
<protein>
    <submittedName>
        <fullName evidence="1">Uncharacterized protein</fullName>
    </submittedName>
</protein>